<evidence type="ECO:0000313" key="12">
    <source>
        <dbReference type="EMBL" id="SEN76385.1"/>
    </source>
</evidence>
<dbReference type="SUPFAM" id="SSF46767">
    <property type="entry name" value="Methylated DNA-protein cysteine methyltransferase, C-terminal domain"/>
    <property type="match status" value="1"/>
</dbReference>
<proteinExistence type="inferred from homology"/>
<feature type="domain" description="Methylated-DNA-[protein]-cysteine S-methyltransferase DNA binding" evidence="10">
    <location>
        <begin position="72"/>
        <end position="150"/>
    </location>
</feature>
<reference evidence="12 13" key="1">
    <citation type="submission" date="2016-10" db="EMBL/GenBank/DDBJ databases">
        <authorList>
            <person name="de Groot N.N."/>
        </authorList>
    </citation>
    <scope>NUCLEOTIDE SEQUENCE [LARGE SCALE GENOMIC DNA]</scope>
    <source>
        <strain evidence="12 13">Calf135</strain>
    </source>
</reference>
<comment type="subcellular location">
    <subcellularLocation>
        <location evidence="9">Cytoplasm</location>
    </subcellularLocation>
</comment>
<keyword evidence="4 9" id="KW-0489">Methyltransferase</keyword>
<evidence type="ECO:0000256" key="3">
    <source>
        <dbReference type="ARBA" id="ARBA00022490"/>
    </source>
</evidence>
<keyword evidence="5 9" id="KW-0808">Transferase</keyword>
<dbReference type="STRING" id="215200.SAMN05216454_11137"/>
<keyword evidence="3 9" id="KW-0963">Cytoplasm</keyword>
<comment type="miscellaneous">
    <text evidence="9">This enzyme catalyzes only one turnover and therefore is not strictly catalytic. According to one definition, an enzyme is a biocatalyst that acts repeatedly and over many reaction cycles.</text>
</comment>
<dbReference type="RefSeq" id="WP_091975842.1">
    <property type="nucleotide sequence ID" value="NZ_CAUWDX010000003.1"/>
</dbReference>
<comment type="catalytic activity">
    <reaction evidence="1 9">
        <text>a 4-O-methyl-thymidine in DNA + L-cysteinyl-[protein] = a thymidine in DNA + S-methyl-L-cysteinyl-[protein]</text>
        <dbReference type="Rhea" id="RHEA:53428"/>
        <dbReference type="Rhea" id="RHEA-COMP:10131"/>
        <dbReference type="Rhea" id="RHEA-COMP:10132"/>
        <dbReference type="Rhea" id="RHEA-COMP:13555"/>
        <dbReference type="Rhea" id="RHEA-COMP:13556"/>
        <dbReference type="ChEBI" id="CHEBI:29950"/>
        <dbReference type="ChEBI" id="CHEBI:82612"/>
        <dbReference type="ChEBI" id="CHEBI:137386"/>
        <dbReference type="ChEBI" id="CHEBI:137387"/>
        <dbReference type="EC" id="2.1.1.63"/>
    </reaction>
</comment>
<keyword evidence="13" id="KW-1185">Reference proteome</keyword>
<dbReference type="InterPro" id="IPR001497">
    <property type="entry name" value="MethylDNA_cys_MeTrfase_AS"/>
</dbReference>
<dbReference type="InterPro" id="IPR014048">
    <property type="entry name" value="MethylDNA_cys_MeTrfase_DNA-bd"/>
</dbReference>
<evidence type="ECO:0000259" key="11">
    <source>
        <dbReference type="Pfam" id="PF02870"/>
    </source>
</evidence>
<dbReference type="Gene3D" id="1.10.10.10">
    <property type="entry name" value="Winged helix-like DNA-binding domain superfamily/Winged helix DNA-binding domain"/>
    <property type="match status" value="1"/>
</dbReference>
<evidence type="ECO:0000256" key="4">
    <source>
        <dbReference type="ARBA" id="ARBA00022603"/>
    </source>
</evidence>
<dbReference type="SUPFAM" id="SSF53155">
    <property type="entry name" value="Methylated DNA-protein cysteine methyltransferase domain"/>
    <property type="match status" value="1"/>
</dbReference>
<dbReference type="EMBL" id="FODF01000011">
    <property type="protein sequence ID" value="SEN76385.1"/>
    <property type="molecule type" value="Genomic_DNA"/>
</dbReference>
<dbReference type="Proteomes" id="UP000199512">
    <property type="component" value="Unassembled WGS sequence"/>
</dbReference>
<dbReference type="NCBIfam" id="TIGR00589">
    <property type="entry name" value="ogt"/>
    <property type="match status" value="1"/>
</dbReference>
<evidence type="ECO:0000256" key="8">
    <source>
        <dbReference type="ARBA" id="ARBA00049348"/>
    </source>
</evidence>
<dbReference type="PANTHER" id="PTHR10815">
    <property type="entry name" value="METHYLATED-DNA--PROTEIN-CYSTEINE METHYLTRANSFERASE"/>
    <property type="match status" value="1"/>
</dbReference>
<dbReference type="InterPro" id="IPR008332">
    <property type="entry name" value="MethylG_MeTrfase_N"/>
</dbReference>
<evidence type="ECO:0000256" key="7">
    <source>
        <dbReference type="ARBA" id="ARBA00023204"/>
    </source>
</evidence>
<dbReference type="InterPro" id="IPR036217">
    <property type="entry name" value="MethylDNA_cys_MeTrfase_DNAb"/>
</dbReference>
<dbReference type="GO" id="GO:0032259">
    <property type="term" value="P:methylation"/>
    <property type="evidence" value="ECO:0007669"/>
    <property type="project" value="UniProtKB-KW"/>
</dbReference>
<evidence type="ECO:0000313" key="13">
    <source>
        <dbReference type="Proteomes" id="UP000199512"/>
    </source>
</evidence>
<evidence type="ECO:0000256" key="1">
    <source>
        <dbReference type="ARBA" id="ARBA00001286"/>
    </source>
</evidence>
<accession>A0A1H8J7E0</accession>
<dbReference type="OrthoDB" id="9802228at2"/>
<dbReference type="AlphaFoldDB" id="A0A1H8J7E0"/>
<dbReference type="InterPro" id="IPR036388">
    <property type="entry name" value="WH-like_DNA-bd_sf"/>
</dbReference>
<keyword evidence="6 9" id="KW-0227">DNA damage</keyword>
<evidence type="ECO:0000256" key="6">
    <source>
        <dbReference type="ARBA" id="ARBA00022763"/>
    </source>
</evidence>
<organism evidence="12 13">
    <name type="scientific">Peptostreptococcus russellii</name>
    <dbReference type="NCBI Taxonomy" id="215200"/>
    <lineage>
        <taxon>Bacteria</taxon>
        <taxon>Bacillati</taxon>
        <taxon>Bacillota</taxon>
        <taxon>Clostridia</taxon>
        <taxon>Peptostreptococcales</taxon>
        <taxon>Peptostreptococcaceae</taxon>
        <taxon>Peptostreptococcus</taxon>
    </lineage>
</organism>
<gene>
    <name evidence="12" type="ORF">SAMN05216454_11137</name>
</gene>
<dbReference type="CDD" id="cd06445">
    <property type="entry name" value="ATase"/>
    <property type="match status" value="1"/>
</dbReference>
<comment type="catalytic activity">
    <reaction evidence="8 9">
        <text>a 6-O-methyl-2'-deoxyguanosine in DNA + L-cysteinyl-[protein] = S-methyl-L-cysteinyl-[protein] + a 2'-deoxyguanosine in DNA</text>
        <dbReference type="Rhea" id="RHEA:24000"/>
        <dbReference type="Rhea" id="RHEA-COMP:10131"/>
        <dbReference type="Rhea" id="RHEA-COMP:10132"/>
        <dbReference type="Rhea" id="RHEA-COMP:11367"/>
        <dbReference type="Rhea" id="RHEA-COMP:11368"/>
        <dbReference type="ChEBI" id="CHEBI:29950"/>
        <dbReference type="ChEBI" id="CHEBI:82612"/>
        <dbReference type="ChEBI" id="CHEBI:85445"/>
        <dbReference type="ChEBI" id="CHEBI:85448"/>
        <dbReference type="EC" id="2.1.1.63"/>
    </reaction>
</comment>
<dbReference type="GO" id="GO:0005737">
    <property type="term" value="C:cytoplasm"/>
    <property type="evidence" value="ECO:0007669"/>
    <property type="project" value="UniProtKB-SubCell"/>
</dbReference>
<protein>
    <recommendedName>
        <fullName evidence="9">Methylated-DNA--protein-cysteine methyltransferase</fullName>
        <ecNumber evidence="9">2.1.1.63</ecNumber>
    </recommendedName>
    <alternativeName>
        <fullName evidence="9">6-O-methylguanine-DNA methyltransferase</fullName>
        <shortName evidence="9">MGMT</shortName>
    </alternativeName>
    <alternativeName>
        <fullName evidence="9">O-6-methylguanine-DNA-alkyltransferase</fullName>
    </alternativeName>
</protein>
<dbReference type="GO" id="GO:0006307">
    <property type="term" value="P:DNA alkylation repair"/>
    <property type="evidence" value="ECO:0007669"/>
    <property type="project" value="UniProtKB-UniRule"/>
</dbReference>
<dbReference type="FunFam" id="1.10.10.10:FF:000214">
    <property type="entry name" value="Methylated-DNA--protein-cysteine methyltransferase"/>
    <property type="match status" value="1"/>
</dbReference>
<sequence length="156" mass="17720">MKNKYFYSLSIGEIGIAEEDGSITDIFFRNLKKIEGNIKETAIIKIARKQLEEYLNGKRKSFDLKIKPQGSEFQTKVWNELLKIDYGTCVSYGYIAEKIGNPKAARAVGMANNKNPILIVIPCHRVIASDRKLRGYAAGLSLKKELIELEYNNRNC</sequence>
<comment type="similarity">
    <text evidence="2 9">Belongs to the MGMT family.</text>
</comment>
<dbReference type="PANTHER" id="PTHR10815:SF5">
    <property type="entry name" value="METHYLATED-DNA--PROTEIN-CYSTEINE METHYLTRANSFERASE"/>
    <property type="match status" value="1"/>
</dbReference>
<evidence type="ECO:0000256" key="2">
    <source>
        <dbReference type="ARBA" id="ARBA00008711"/>
    </source>
</evidence>
<dbReference type="EC" id="2.1.1.63" evidence="9"/>
<keyword evidence="7 9" id="KW-0234">DNA repair</keyword>
<feature type="domain" description="Methylguanine DNA methyltransferase ribonuclease-like" evidence="11">
    <location>
        <begin position="6"/>
        <end position="67"/>
    </location>
</feature>
<feature type="active site" description="Nucleophile; methyl group acceptor" evidence="9">
    <location>
        <position position="123"/>
    </location>
</feature>
<evidence type="ECO:0000256" key="5">
    <source>
        <dbReference type="ARBA" id="ARBA00022679"/>
    </source>
</evidence>
<dbReference type="PROSITE" id="PS00374">
    <property type="entry name" value="MGMT"/>
    <property type="match status" value="1"/>
</dbReference>
<dbReference type="Pfam" id="PF02870">
    <property type="entry name" value="Methyltransf_1N"/>
    <property type="match status" value="1"/>
</dbReference>
<evidence type="ECO:0000256" key="9">
    <source>
        <dbReference type="HAMAP-Rule" id="MF_00772"/>
    </source>
</evidence>
<dbReference type="InterPro" id="IPR036631">
    <property type="entry name" value="MGMT_N_sf"/>
</dbReference>
<dbReference type="GO" id="GO:0003908">
    <property type="term" value="F:methylated-DNA-[protein]-cysteine S-methyltransferase activity"/>
    <property type="evidence" value="ECO:0007669"/>
    <property type="project" value="UniProtKB-UniRule"/>
</dbReference>
<dbReference type="Pfam" id="PF01035">
    <property type="entry name" value="DNA_binding_1"/>
    <property type="match status" value="1"/>
</dbReference>
<name>A0A1H8J7E0_9FIRM</name>
<dbReference type="HAMAP" id="MF_00772">
    <property type="entry name" value="OGT"/>
    <property type="match status" value="1"/>
</dbReference>
<evidence type="ECO:0000259" key="10">
    <source>
        <dbReference type="Pfam" id="PF01035"/>
    </source>
</evidence>
<dbReference type="InterPro" id="IPR023546">
    <property type="entry name" value="MGMT"/>
</dbReference>
<comment type="function">
    <text evidence="9">Involved in the cellular defense against the biological effects of O6-methylguanine (O6-MeG) and O4-methylthymine (O4-MeT) in DNA. Repairs the methylated nucleobase in DNA by stoichiometrically transferring the methyl group to a cysteine residue in the enzyme. This is a suicide reaction: the enzyme is irreversibly inactivated.</text>
</comment>
<dbReference type="Gene3D" id="3.30.160.70">
    <property type="entry name" value="Methylated DNA-protein cysteine methyltransferase domain"/>
    <property type="match status" value="1"/>
</dbReference>